<proteinExistence type="predicted"/>
<feature type="chain" id="PRO_5043875980" evidence="1">
    <location>
        <begin position="20"/>
        <end position="152"/>
    </location>
</feature>
<dbReference type="Proteomes" id="UP000735302">
    <property type="component" value="Unassembled WGS sequence"/>
</dbReference>
<keyword evidence="3" id="KW-1185">Reference proteome</keyword>
<comment type="caution">
    <text evidence="2">The sequence shown here is derived from an EMBL/GenBank/DDBJ whole genome shotgun (WGS) entry which is preliminary data.</text>
</comment>
<accession>A0AAV4C592</accession>
<evidence type="ECO:0000256" key="1">
    <source>
        <dbReference type="SAM" id="SignalP"/>
    </source>
</evidence>
<evidence type="ECO:0000313" key="2">
    <source>
        <dbReference type="EMBL" id="GFO26583.1"/>
    </source>
</evidence>
<gene>
    <name evidence="2" type="ORF">PoB_005308800</name>
</gene>
<sequence>MLAVSVYLLLVVFIDATVSQTTMPTYAECPSVNPGYIVDDNHVTLSAGCYHSMGSHRVFPAVNRVNFRGEIDWDLWEAAGSAEQIIVKCAKTALDRRFYSFGVEFYGECDMGDTPDLTQGKVTPADGCQKCSYDVGGANAAVVYHIFRWYTE</sequence>
<protein>
    <submittedName>
        <fullName evidence="2">Uncharacterized protein</fullName>
    </submittedName>
</protein>
<organism evidence="2 3">
    <name type="scientific">Plakobranchus ocellatus</name>
    <dbReference type="NCBI Taxonomy" id="259542"/>
    <lineage>
        <taxon>Eukaryota</taxon>
        <taxon>Metazoa</taxon>
        <taxon>Spiralia</taxon>
        <taxon>Lophotrochozoa</taxon>
        <taxon>Mollusca</taxon>
        <taxon>Gastropoda</taxon>
        <taxon>Heterobranchia</taxon>
        <taxon>Euthyneura</taxon>
        <taxon>Panpulmonata</taxon>
        <taxon>Sacoglossa</taxon>
        <taxon>Placobranchoidea</taxon>
        <taxon>Plakobranchidae</taxon>
        <taxon>Plakobranchus</taxon>
    </lineage>
</organism>
<dbReference type="AlphaFoldDB" id="A0AAV4C592"/>
<dbReference type="EMBL" id="BLXT01005846">
    <property type="protein sequence ID" value="GFO26583.1"/>
    <property type="molecule type" value="Genomic_DNA"/>
</dbReference>
<reference evidence="2 3" key="1">
    <citation type="journal article" date="2021" name="Elife">
        <title>Chloroplast acquisition without the gene transfer in kleptoplastic sea slugs, Plakobranchus ocellatus.</title>
        <authorList>
            <person name="Maeda T."/>
            <person name="Takahashi S."/>
            <person name="Yoshida T."/>
            <person name="Shimamura S."/>
            <person name="Takaki Y."/>
            <person name="Nagai Y."/>
            <person name="Toyoda A."/>
            <person name="Suzuki Y."/>
            <person name="Arimoto A."/>
            <person name="Ishii H."/>
            <person name="Satoh N."/>
            <person name="Nishiyama T."/>
            <person name="Hasebe M."/>
            <person name="Maruyama T."/>
            <person name="Minagawa J."/>
            <person name="Obokata J."/>
            <person name="Shigenobu S."/>
        </authorList>
    </citation>
    <scope>NUCLEOTIDE SEQUENCE [LARGE SCALE GENOMIC DNA]</scope>
</reference>
<evidence type="ECO:0000313" key="3">
    <source>
        <dbReference type="Proteomes" id="UP000735302"/>
    </source>
</evidence>
<keyword evidence="1" id="KW-0732">Signal</keyword>
<name>A0AAV4C592_9GAST</name>
<feature type="signal peptide" evidence="1">
    <location>
        <begin position="1"/>
        <end position="19"/>
    </location>
</feature>